<protein>
    <recommendedName>
        <fullName evidence="3">Heterokaryon incompatibility domain-containing protein</fullName>
    </recommendedName>
</protein>
<dbReference type="PANTHER" id="PTHR39596">
    <property type="match status" value="1"/>
</dbReference>
<organism evidence="1 2">
    <name type="scientific">Monilinia fructicola</name>
    <name type="common">Brown rot fungus</name>
    <name type="synonym">Ciboria fructicola</name>
    <dbReference type="NCBI Taxonomy" id="38448"/>
    <lineage>
        <taxon>Eukaryota</taxon>
        <taxon>Fungi</taxon>
        <taxon>Dikarya</taxon>
        <taxon>Ascomycota</taxon>
        <taxon>Pezizomycotina</taxon>
        <taxon>Leotiomycetes</taxon>
        <taxon>Helotiales</taxon>
        <taxon>Sclerotiniaceae</taxon>
        <taxon>Monilinia</taxon>
    </lineage>
</organism>
<keyword evidence="2" id="KW-1185">Reference proteome</keyword>
<name>A0A5M9K9I0_MONFR</name>
<dbReference type="Proteomes" id="UP000322873">
    <property type="component" value="Unassembled WGS sequence"/>
</dbReference>
<dbReference type="VEuPathDB" id="FungiDB:MFRU_023g00480"/>
<proteinExistence type="predicted"/>
<sequence>MASVFDQPRWLGYKHDGYNITTKFDDYLPVRGFRVDESESPDSVLAAYQSWLTLGLLEFVTLRSTREDELMINVIINGQEVQVLCSKKIPVILRHCDTLPARLTKQALQKHVENIESSMNRTMGVLHDLIRSLRVASSGWPNLVPATLYFVCIVCEAVTVALNGLCLKAALPRGLRSPGPRSWNFILELFKDQVQVVAQRNGWCPSILNFLLDDATISVVDYTVKQKSVASGIHTDCSASFCKANIVDPDNYTAKHVNIECTCALVGPLCEGVTNMIIKGQIPILSLDQSHLGQPFCLNVQSADEVEYIAFSHVWADGLGSTTEIGLPGCQVSRLSALATELVPGGHFWIDSLCVPSEHAPRKKAIEMMALTYRKAAKVLVLDASIQSCVSKDSPEQKLLRVLVSSWMRRLWTLQEAVLAAELVFRFSDASLSIHDLIPKMAELHQNPLLTSLSVNVHRLTKKRDVRVFTLGDVSYALRWRTTTRMADETLAIASLLGVDVAVLLGTKSEERIQKLLLMIKNIPLNTLFLSGEKSTTLGFQWAPKTLMNNFGGLNLSPAENQAEVTRVGLIGIYHIYILPTQGLVFEPGQWWQIADQEGPNLQVTDPYDQKPELTKYRCDIIILPNQLSPGNSLAAVAAQFVGSKDGIIHCKYSRRLISFKTTISQKHEHEPIVPRYIGNSKLCVC</sequence>
<gene>
    <name evidence="1" type="ORF">EYC84_007073</name>
</gene>
<dbReference type="EMBL" id="VICG01000001">
    <property type="protein sequence ID" value="KAA8577063.1"/>
    <property type="molecule type" value="Genomic_DNA"/>
</dbReference>
<evidence type="ECO:0000313" key="2">
    <source>
        <dbReference type="Proteomes" id="UP000322873"/>
    </source>
</evidence>
<dbReference type="OrthoDB" id="5372021at2759"/>
<accession>A0A5M9K9I0</accession>
<dbReference type="PANTHER" id="PTHR39596:SF2">
    <property type="entry name" value="HET DOMAIN PROTEIN (AFU_ORTHOLOGUE AFUA_1G17550)-RELATED"/>
    <property type="match status" value="1"/>
</dbReference>
<comment type="caution">
    <text evidence="1">The sequence shown here is derived from an EMBL/GenBank/DDBJ whole genome shotgun (WGS) entry which is preliminary data.</text>
</comment>
<evidence type="ECO:0008006" key="3">
    <source>
        <dbReference type="Google" id="ProtNLM"/>
    </source>
</evidence>
<reference evidence="1 2" key="1">
    <citation type="submission" date="2019-06" db="EMBL/GenBank/DDBJ databases">
        <title>Genome Sequence of the Brown Rot Fungal Pathogen Monilinia fructicola.</title>
        <authorList>
            <person name="De Miccolis Angelini R.M."/>
            <person name="Landi L."/>
            <person name="Abate D."/>
            <person name="Pollastro S."/>
            <person name="Romanazzi G."/>
            <person name="Faretra F."/>
        </authorList>
    </citation>
    <scope>NUCLEOTIDE SEQUENCE [LARGE SCALE GENOMIC DNA]</scope>
    <source>
        <strain evidence="1 2">Mfrc123</strain>
    </source>
</reference>
<evidence type="ECO:0000313" key="1">
    <source>
        <dbReference type="EMBL" id="KAA8577063.1"/>
    </source>
</evidence>
<dbReference type="AlphaFoldDB" id="A0A5M9K9I0"/>